<dbReference type="CDD" id="cd00413">
    <property type="entry name" value="Glyco_hydrolase_16"/>
    <property type="match status" value="1"/>
</dbReference>
<keyword evidence="4" id="KW-1185">Reference proteome</keyword>
<dbReference type="EMBL" id="BORB01000007">
    <property type="protein sequence ID" value="GIN56865.1"/>
    <property type="molecule type" value="Genomic_DNA"/>
</dbReference>
<protein>
    <recommendedName>
        <fullName evidence="2">GH16 domain-containing protein</fullName>
    </recommendedName>
</protein>
<organism evidence="3 4">
    <name type="scientific">Lederbergia ruris</name>
    <dbReference type="NCBI Taxonomy" id="217495"/>
    <lineage>
        <taxon>Bacteria</taxon>
        <taxon>Bacillati</taxon>
        <taxon>Bacillota</taxon>
        <taxon>Bacilli</taxon>
        <taxon>Bacillales</taxon>
        <taxon>Bacillaceae</taxon>
        <taxon>Lederbergia</taxon>
    </lineage>
</organism>
<dbReference type="Pfam" id="PF00722">
    <property type="entry name" value="Glyco_hydro_16"/>
    <property type="match status" value="1"/>
</dbReference>
<evidence type="ECO:0000313" key="4">
    <source>
        <dbReference type="Proteomes" id="UP000679950"/>
    </source>
</evidence>
<dbReference type="Proteomes" id="UP000679950">
    <property type="component" value="Unassembled WGS sequence"/>
</dbReference>
<dbReference type="PANTHER" id="PTHR10963">
    <property type="entry name" value="GLYCOSYL HYDROLASE-RELATED"/>
    <property type="match status" value="1"/>
</dbReference>
<name>A0ABQ4KFX7_9BACI</name>
<dbReference type="InterPro" id="IPR050546">
    <property type="entry name" value="Glycosyl_Hydrlase_16"/>
</dbReference>
<dbReference type="Gene3D" id="2.60.120.200">
    <property type="match status" value="1"/>
</dbReference>
<reference evidence="3 4" key="1">
    <citation type="submission" date="2021-03" db="EMBL/GenBank/DDBJ databases">
        <title>Antimicrobial resistance genes in bacteria isolated from Japanese honey, and their potential for conferring macrolide and lincosamide resistance in the American foulbrood pathogen Paenibacillus larvae.</title>
        <authorList>
            <person name="Okamoto M."/>
            <person name="Kumagai M."/>
            <person name="Kanamori H."/>
            <person name="Takamatsu D."/>
        </authorList>
    </citation>
    <scope>NUCLEOTIDE SEQUENCE [LARGE SCALE GENOMIC DNA]</scope>
    <source>
        <strain evidence="3 4">J8TS2</strain>
    </source>
</reference>
<dbReference type="PANTHER" id="PTHR10963:SF55">
    <property type="entry name" value="GLYCOSIDE HYDROLASE FAMILY 16 PROTEIN"/>
    <property type="match status" value="1"/>
</dbReference>
<dbReference type="PROSITE" id="PS51762">
    <property type="entry name" value="GH16_2"/>
    <property type="match status" value="1"/>
</dbReference>
<gene>
    <name evidence="3" type="ORF">J8TS2_11840</name>
</gene>
<comment type="caution">
    <text evidence="3">The sequence shown here is derived from an EMBL/GenBank/DDBJ whole genome shotgun (WGS) entry which is preliminary data.</text>
</comment>
<dbReference type="InterPro" id="IPR000757">
    <property type="entry name" value="Beta-glucanase-like"/>
</dbReference>
<proteinExistence type="inferred from homology"/>
<accession>A0ABQ4KFX7</accession>
<feature type="domain" description="GH16" evidence="2">
    <location>
        <begin position="100"/>
        <end position="374"/>
    </location>
</feature>
<sequence>MNKIEIVDRDRNMPSLLELKIPYSGYTRRRFRVRTENREWIDLHDVHWSITPSVHGLAIDQEGLLVIQPQAKPATIEVIASSKEEPKVEAKIKVRIEKTAGRDMPPNPLEKPGWKLYRHDEFDEEYLDRSMWTDQYLRNWSDDQRSKTNYILEDGAIVVRADIDSRPWSPYDNAENSSITSFEKTYLHRFGHNKYDDSRMIPEFDGFATKYGYFEIRAKLPNTGDGSHVAWWMIGVQDDQNLYAEITDPTVIDKRTSNETGEVDIIEIGLDNLTSWRPVMHPNESTSLEYLHVPETKLDFDPGNEFHIYGFEWDENGTKYYVDNQLVQTTDRTFDYRMMTFLGLYPEGGMGKANRIFPKEFIIDYFRVYKKDEPFKANDIRFEKDGPRYCVKRPEGQDSVSFKLKAVVLDQFDQPFTATSLIWQFSETISGDYAKEIPGAKIDAETGEIVLTKNIAENADLFITVKVKSNPKVKKVCHVKVSTAVPKPLQIQIVPQQKVMEVDIPRHEKTQRQPFHANLLDQYGEKIEDESIDWAIAEGTTLKDITAMKGITISEDGVLHVTEDAPRGHYFFVIALTRCQAKEPDRHSLDSTIYAHQLVKLV</sequence>
<evidence type="ECO:0000313" key="3">
    <source>
        <dbReference type="EMBL" id="GIN56865.1"/>
    </source>
</evidence>
<dbReference type="SUPFAM" id="SSF49899">
    <property type="entry name" value="Concanavalin A-like lectins/glucanases"/>
    <property type="match status" value="1"/>
</dbReference>
<dbReference type="InterPro" id="IPR013320">
    <property type="entry name" value="ConA-like_dom_sf"/>
</dbReference>
<evidence type="ECO:0000256" key="1">
    <source>
        <dbReference type="ARBA" id="ARBA00006865"/>
    </source>
</evidence>
<comment type="similarity">
    <text evidence="1">Belongs to the glycosyl hydrolase 16 family.</text>
</comment>
<evidence type="ECO:0000259" key="2">
    <source>
        <dbReference type="PROSITE" id="PS51762"/>
    </source>
</evidence>
<dbReference type="RefSeq" id="WP_212965792.1">
    <property type="nucleotide sequence ID" value="NZ_BORB01000007.1"/>
</dbReference>